<feature type="domain" description="Major facilitator superfamily (MFS) profile" evidence="7">
    <location>
        <begin position="53"/>
        <end position="572"/>
    </location>
</feature>
<feature type="transmembrane region" description="Helical" evidence="6">
    <location>
        <begin position="361"/>
        <end position="382"/>
    </location>
</feature>
<dbReference type="PANTHER" id="PTHR23501">
    <property type="entry name" value="MAJOR FACILITATOR SUPERFAMILY"/>
    <property type="match status" value="1"/>
</dbReference>
<dbReference type="InterPro" id="IPR005829">
    <property type="entry name" value="Sugar_transporter_CS"/>
</dbReference>
<keyword evidence="9" id="KW-1185">Reference proteome</keyword>
<dbReference type="InterPro" id="IPR020846">
    <property type="entry name" value="MFS_dom"/>
</dbReference>
<feature type="transmembrane region" description="Helical" evidence="6">
    <location>
        <begin position="216"/>
        <end position="236"/>
    </location>
</feature>
<protein>
    <recommendedName>
        <fullName evidence="7">Major facilitator superfamily (MFS) profile domain-containing protein</fullName>
    </recommendedName>
</protein>
<evidence type="ECO:0000313" key="8">
    <source>
        <dbReference type="EMBL" id="EXJ75055.1"/>
    </source>
</evidence>
<dbReference type="PANTHER" id="PTHR23501:SF109">
    <property type="entry name" value="MAJOR FACILITATOR SUPERFAMILY (MFS) PROFILE DOMAIN-CONTAINING PROTEIN-RELATED"/>
    <property type="match status" value="1"/>
</dbReference>
<feature type="transmembrane region" description="Helical" evidence="6">
    <location>
        <begin position="123"/>
        <end position="143"/>
    </location>
</feature>
<name>W9XCL3_9EURO</name>
<feature type="transmembrane region" description="Helical" evidence="6">
    <location>
        <begin position="326"/>
        <end position="349"/>
    </location>
</feature>
<feature type="transmembrane region" description="Helical" evidence="6">
    <location>
        <begin position="545"/>
        <end position="567"/>
    </location>
</feature>
<dbReference type="PROSITE" id="PS50850">
    <property type="entry name" value="MFS"/>
    <property type="match status" value="1"/>
</dbReference>
<comment type="subcellular location">
    <subcellularLocation>
        <location evidence="1">Membrane</location>
        <topology evidence="1">Multi-pass membrane protein</topology>
    </subcellularLocation>
</comment>
<dbReference type="InterPro" id="IPR036259">
    <property type="entry name" value="MFS_trans_sf"/>
</dbReference>
<dbReference type="InterPro" id="IPR053791">
    <property type="entry name" value="MFS_Tri12-like"/>
</dbReference>
<evidence type="ECO:0000259" key="7">
    <source>
        <dbReference type="PROSITE" id="PS50850"/>
    </source>
</evidence>
<comment type="caution">
    <text evidence="8">The sequence shown here is derived from an EMBL/GenBank/DDBJ whole genome shotgun (WGS) entry which is preliminary data.</text>
</comment>
<accession>W9XCL3</accession>
<evidence type="ECO:0000256" key="4">
    <source>
        <dbReference type="ARBA" id="ARBA00022989"/>
    </source>
</evidence>
<evidence type="ECO:0000313" key="9">
    <source>
        <dbReference type="Proteomes" id="UP000019471"/>
    </source>
</evidence>
<reference evidence="8 9" key="1">
    <citation type="submission" date="2013-03" db="EMBL/GenBank/DDBJ databases">
        <title>The Genome Sequence of Cladophialophora psammophila CBS 110553.</title>
        <authorList>
            <consortium name="The Broad Institute Genomics Platform"/>
            <person name="Cuomo C."/>
            <person name="de Hoog S."/>
            <person name="Gorbushina A."/>
            <person name="Walker B."/>
            <person name="Young S.K."/>
            <person name="Zeng Q."/>
            <person name="Gargeya S."/>
            <person name="Fitzgerald M."/>
            <person name="Haas B."/>
            <person name="Abouelleil A."/>
            <person name="Allen A.W."/>
            <person name="Alvarado L."/>
            <person name="Arachchi H.M."/>
            <person name="Berlin A.M."/>
            <person name="Chapman S.B."/>
            <person name="Gainer-Dewar J."/>
            <person name="Goldberg J."/>
            <person name="Griggs A."/>
            <person name="Gujja S."/>
            <person name="Hansen M."/>
            <person name="Howarth C."/>
            <person name="Imamovic A."/>
            <person name="Ireland A."/>
            <person name="Larimer J."/>
            <person name="McCowan C."/>
            <person name="Murphy C."/>
            <person name="Pearson M."/>
            <person name="Poon T.W."/>
            <person name="Priest M."/>
            <person name="Roberts A."/>
            <person name="Saif S."/>
            <person name="Shea T."/>
            <person name="Sisk P."/>
            <person name="Sykes S."/>
            <person name="Wortman J."/>
            <person name="Nusbaum C."/>
            <person name="Birren B."/>
        </authorList>
    </citation>
    <scope>NUCLEOTIDE SEQUENCE [LARGE SCALE GENOMIC DNA]</scope>
    <source>
        <strain evidence="8 9">CBS 110553</strain>
    </source>
</reference>
<organism evidence="8 9">
    <name type="scientific">Cladophialophora psammophila CBS 110553</name>
    <dbReference type="NCBI Taxonomy" id="1182543"/>
    <lineage>
        <taxon>Eukaryota</taxon>
        <taxon>Fungi</taxon>
        <taxon>Dikarya</taxon>
        <taxon>Ascomycota</taxon>
        <taxon>Pezizomycotina</taxon>
        <taxon>Eurotiomycetes</taxon>
        <taxon>Chaetothyriomycetidae</taxon>
        <taxon>Chaetothyriales</taxon>
        <taxon>Herpotrichiellaceae</taxon>
        <taxon>Cladophialophora</taxon>
    </lineage>
</organism>
<keyword evidence="5 6" id="KW-0472">Membrane</keyword>
<keyword evidence="3 6" id="KW-0812">Transmembrane</keyword>
<feature type="transmembrane region" description="Helical" evidence="6">
    <location>
        <begin position="149"/>
        <end position="171"/>
    </location>
</feature>
<feature type="transmembrane region" description="Helical" evidence="6">
    <location>
        <begin position="93"/>
        <end position="111"/>
    </location>
</feature>
<dbReference type="AlphaFoldDB" id="W9XCL3"/>
<evidence type="ECO:0000256" key="1">
    <source>
        <dbReference type="ARBA" id="ARBA00004141"/>
    </source>
</evidence>
<dbReference type="GO" id="GO:0022857">
    <property type="term" value="F:transmembrane transporter activity"/>
    <property type="evidence" value="ECO:0007669"/>
    <property type="project" value="InterPro"/>
</dbReference>
<dbReference type="GO" id="GO:0005886">
    <property type="term" value="C:plasma membrane"/>
    <property type="evidence" value="ECO:0007669"/>
    <property type="project" value="TreeGrafter"/>
</dbReference>
<keyword evidence="2" id="KW-0813">Transport</keyword>
<dbReference type="Pfam" id="PF06609">
    <property type="entry name" value="TRI12"/>
    <property type="match status" value="1"/>
</dbReference>
<dbReference type="RefSeq" id="XP_007740557.1">
    <property type="nucleotide sequence ID" value="XM_007742367.1"/>
</dbReference>
<evidence type="ECO:0000256" key="2">
    <source>
        <dbReference type="ARBA" id="ARBA00022448"/>
    </source>
</evidence>
<sequence>MKTLGDIIAEHDVIEYVTPADDHMGDASDSDVAEAAIGGDSTNELPPRYYLSPQFIATYLSFGLSFGASFLGFVMPANILYTAINPDIGPDPNIIWVNLSFTLCQSIIFPVVGRLSDVFGRRWFYICGNVAALIGLLICGRASNVSMLIAGSTLSGLGGGVQNLGPFAAIAELVPYKHRFTAIGCNAAMLGPVLALAPAIAGSFVAHTEQGWRWCYYFNAILSGVAGLLQLCFYFPPAFKDLHKRRTLREALRKFDIVGLVLFVISGACLLLGISWGGQRYPWKSGPVIGTIVSGGVGVVILLIYEEKFAGDEPLIPMYLFRNRGFVTMTMCSSSGSMVFYALSVLWPGQIHALFTQSPTLIGWLSSTLTSGNVIGQLGAAMLANRIRYAKQQVIFCSLVFTALVGGMAVIDQNREAMAVAFTLLIVVAIAWMEILVLSGGPMMVHESDVGISSALEMMLRNFFSTIAISICVTVYTNKLTSNLASYVADAALASGLPQSSLPSLFTAVGGSDPSAIKAVPGMTPSILQAVSDGTTTAYVKSISMVYLISITFGGLMIISAFLTPAFDDKSTSRIARRLQNVDNKAKLNAEAEQTA</sequence>
<feature type="transmembrane region" description="Helical" evidence="6">
    <location>
        <begin position="417"/>
        <end position="438"/>
    </location>
</feature>
<dbReference type="PROSITE" id="PS00216">
    <property type="entry name" value="SUGAR_TRANSPORT_1"/>
    <property type="match status" value="1"/>
</dbReference>
<evidence type="ECO:0000256" key="5">
    <source>
        <dbReference type="ARBA" id="ARBA00023136"/>
    </source>
</evidence>
<dbReference type="CDD" id="cd06179">
    <property type="entry name" value="MFS_TRI12_like"/>
    <property type="match status" value="1"/>
</dbReference>
<evidence type="ECO:0000256" key="6">
    <source>
        <dbReference type="SAM" id="Phobius"/>
    </source>
</evidence>
<keyword evidence="4 6" id="KW-1133">Transmembrane helix</keyword>
<feature type="transmembrane region" description="Helical" evidence="6">
    <location>
        <begin position="394"/>
        <end position="411"/>
    </location>
</feature>
<dbReference type="SUPFAM" id="SSF103473">
    <property type="entry name" value="MFS general substrate transporter"/>
    <property type="match status" value="1"/>
</dbReference>
<dbReference type="Proteomes" id="UP000019471">
    <property type="component" value="Unassembled WGS sequence"/>
</dbReference>
<dbReference type="eggNOG" id="KOG0254">
    <property type="taxonomic scope" value="Eukaryota"/>
</dbReference>
<dbReference type="OrthoDB" id="4139357at2759"/>
<feature type="transmembrane region" description="Helical" evidence="6">
    <location>
        <begin position="257"/>
        <end position="276"/>
    </location>
</feature>
<evidence type="ECO:0000256" key="3">
    <source>
        <dbReference type="ARBA" id="ARBA00022692"/>
    </source>
</evidence>
<dbReference type="Gene3D" id="1.20.1250.20">
    <property type="entry name" value="MFS general substrate transporter like domains"/>
    <property type="match status" value="1"/>
</dbReference>
<dbReference type="InterPro" id="IPR010573">
    <property type="entry name" value="MFS_Str1/Tri12-like"/>
</dbReference>
<feature type="transmembrane region" description="Helical" evidence="6">
    <location>
        <begin position="288"/>
        <end position="305"/>
    </location>
</feature>
<proteinExistence type="predicted"/>
<feature type="transmembrane region" description="Helical" evidence="6">
    <location>
        <begin position="459"/>
        <end position="477"/>
    </location>
</feature>
<dbReference type="GeneID" id="19186484"/>
<feature type="transmembrane region" description="Helical" evidence="6">
    <location>
        <begin position="56"/>
        <end position="81"/>
    </location>
</feature>
<dbReference type="HOGENOM" id="CLU_000960_25_2_1"/>
<dbReference type="EMBL" id="AMGX01000002">
    <property type="protein sequence ID" value="EXJ75055.1"/>
    <property type="molecule type" value="Genomic_DNA"/>
</dbReference>
<feature type="transmembrane region" description="Helical" evidence="6">
    <location>
        <begin position="183"/>
        <end position="204"/>
    </location>
</feature>
<gene>
    <name evidence="8" type="ORF">A1O5_01751</name>
</gene>